<evidence type="ECO:0000313" key="3">
    <source>
        <dbReference type="Proteomes" id="UP001279410"/>
    </source>
</evidence>
<organism evidence="2 3">
    <name type="scientific">Lates japonicus</name>
    <name type="common">Japanese lates</name>
    <dbReference type="NCBI Taxonomy" id="270547"/>
    <lineage>
        <taxon>Eukaryota</taxon>
        <taxon>Metazoa</taxon>
        <taxon>Chordata</taxon>
        <taxon>Craniata</taxon>
        <taxon>Vertebrata</taxon>
        <taxon>Euteleostomi</taxon>
        <taxon>Actinopterygii</taxon>
        <taxon>Neopterygii</taxon>
        <taxon>Teleostei</taxon>
        <taxon>Neoteleostei</taxon>
        <taxon>Acanthomorphata</taxon>
        <taxon>Carangaria</taxon>
        <taxon>Carangaria incertae sedis</taxon>
        <taxon>Centropomidae</taxon>
        <taxon>Lates</taxon>
    </lineage>
</organism>
<reference evidence="2" key="1">
    <citation type="submission" date="2022-08" db="EMBL/GenBank/DDBJ databases">
        <title>Genome sequencing of akame (Lates japonicus).</title>
        <authorList>
            <person name="Hashiguchi Y."/>
            <person name="Takahashi H."/>
        </authorList>
    </citation>
    <scope>NUCLEOTIDE SEQUENCE</scope>
    <source>
        <strain evidence="2">Kochi</strain>
    </source>
</reference>
<dbReference type="EMBL" id="BRZM01000043">
    <property type="protein sequence ID" value="GLD61136.1"/>
    <property type="molecule type" value="Genomic_DNA"/>
</dbReference>
<name>A0AAD3MWF1_LATJO</name>
<dbReference type="Proteomes" id="UP001279410">
    <property type="component" value="Unassembled WGS sequence"/>
</dbReference>
<feature type="region of interest" description="Disordered" evidence="1">
    <location>
        <begin position="1"/>
        <end position="87"/>
    </location>
</feature>
<evidence type="ECO:0000256" key="1">
    <source>
        <dbReference type="SAM" id="MobiDB-lite"/>
    </source>
</evidence>
<accession>A0AAD3MWF1</accession>
<dbReference type="AlphaFoldDB" id="A0AAD3MWF1"/>
<feature type="compositionally biased region" description="Polar residues" evidence="1">
    <location>
        <begin position="67"/>
        <end position="77"/>
    </location>
</feature>
<feature type="non-terminal residue" evidence="2">
    <location>
        <position position="1"/>
    </location>
</feature>
<gene>
    <name evidence="2" type="ORF">AKAME5_001298300</name>
</gene>
<protein>
    <submittedName>
        <fullName evidence="2">Microtubule-associated tumor suppressor 1 homolog isoform X1</fullName>
    </submittedName>
</protein>
<sequence length="87" mass="8780">KVSTKLGPNARQQGKGTRLDKASGPAPPPGSGAGPPGQGSSGPRQAQIDGSMLGEVGQSAGGESPSRVKQTQSQSQGEFAWFHGFCM</sequence>
<comment type="caution">
    <text evidence="2">The sequence shown here is derived from an EMBL/GenBank/DDBJ whole genome shotgun (WGS) entry which is preliminary data.</text>
</comment>
<proteinExistence type="predicted"/>
<evidence type="ECO:0000313" key="2">
    <source>
        <dbReference type="EMBL" id="GLD61136.1"/>
    </source>
</evidence>
<feature type="compositionally biased region" description="Gly residues" evidence="1">
    <location>
        <begin position="31"/>
        <end position="40"/>
    </location>
</feature>
<keyword evidence="3" id="KW-1185">Reference proteome</keyword>